<organism evidence="2 3">
    <name type="scientific">Helicostylum pulchrum</name>
    <dbReference type="NCBI Taxonomy" id="562976"/>
    <lineage>
        <taxon>Eukaryota</taxon>
        <taxon>Fungi</taxon>
        <taxon>Fungi incertae sedis</taxon>
        <taxon>Mucoromycota</taxon>
        <taxon>Mucoromycotina</taxon>
        <taxon>Mucoromycetes</taxon>
        <taxon>Mucorales</taxon>
        <taxon>Mucorineae</taxon>
        <taxon>Mucoraceae</taxon>
        <taxon>Helicostylum</taxon>
    </lineage>
</organism>
<reference evidence="2 3" key="1">
    <citation type="submission" date="2024-04" db="EMBL/GenBank/DDBJ databases">
        <title>genome sequences of Mucor flavus KT1a and Helicostylum pulchrum KT1b strains isolation_sourced from the surface of a dry-aged beef.</title>
        <authorList>
            <person name="Toyotome T."/>
            <person name="Hosono M."/>
            <person name="Torimaru M."/>
            <person name="Fukuda K."/>
            <person name="Mikami N."/>
        </authorList>
    </citation>
    <scope>NUCLEOTIDE SEQUENCE [LARGE SCALE GENOMIC DNA]</scope>
    <source>
        <strain evidence="2 3">KT1b</strain>
    </source>
</reference>
<keyword evidence="1" id="KW-1133">Transmembrane helix</keyword>
<dbReference type="Proteomes" id="UP001476247">
    <property type="component" value="Unassembled WGS sequence"/>
</dbReference>
<evidence type="ECO:0000256" key="1">
    <source>
        <dbReference type="SAM" id="Phobius"/>
    </source>
</evidence>
<name>A0ABP9YI90_9FUNG</name>
<evidence type="ECO:0000313" key="2">
    <source>
        <dbReference type="EMBL" id="GAA5806570.1"/>
    </source>
</evidence>
<accession>A0ABP9YI90</accession>
<comment type="caution">
    <text evidence="2">The sequence shown here is derived from an EMBL/GenBank/DDBJ whole genome shotgun (WGS) entry which is preliminary data.</text>
</comment>
<protein>
    <submittedName>
        <fullName evidence="2">Uncharacterized protein</fullName>
    </submittedName>
</protein>
<proteinExistence type="predicted"/>
<feature type="transmembrane region" description="Helical" evidence="1">
    <location>
        <begin position="159"/>
        <end position="181"/>
    </location>
</feature>
<keyword evidence="1" id="KW-0812">Transmembrane</keyword>
<evidence type="ECO:0000313" key="3">
    <source>
        <dbReference type="Proteomes" id="UP001476247"/>
    </source>
</evidence>
<keyword evidence="3" id="KW-1185">Reference proteome</keyword>
<keyword evidence="1" id="KW-0472">Membrane</keyword>
<sequence>MELTFVCMYRSASSTLSEREAYNVFRKGGHRCRELYVLDESYFDDLIKSICNYLFNYKTSIRYLLQEGYEVIGYAQKSPTNDSVDTRTRLLQSMVNNLFERSLVNQVPKVALNILTILTFRDISERIAQDSNLFNPEKPKSKGGRIFDNVTQRAGSGSLITLMVALLILAVWAGVGIIMGAPEIWQNIMQNGGSILHRHSGDNKTNPVITILRESGG</sequence>
<gene>
    <name evidence="2" type="ORF">HPULCUR_012108</name>
</gene>
<dbReference type="EMBL" id="BAABUJ010000072">
    <property type="protein sequence ID" value="GAA5806570.1"/>
    <property type="molecule type" value="Genomic_DNA"/>
</dbReference>